<dbReference type="Proteomes" id="UP001337655">
    <property type="component" value="Unassembled WGS sequence"/>
</dbReference>
<protein>
    <submittedName>
        <fullName evidence="4">Uncharacterized protein</fullName>
    </submittedName>
</protein>
<feature type="compositionally biased region" description="Low complexity" evidence="3">
    <location>
        <begin position="1"/>
        <end position="18"/>
    </location>
</feature>
<dbReference type="InterPro" id="IPR001806">
    <property type="entry name" value="Small_GTPase"/>
</dbReference>
<evidence type="ECO:0000256" key="2">
    <source>
        <dbReference type="ARBA" id="ARBA00023134"/>
    </source>
</evidence>
<evidence type="ECO:0000313" key="5">
    <source>
        <dbReference type="Proteomes" id="UP001337655"/>
    </source>
</evidence>
<comment type="caution">
    <text evidence="4">The sequence shown here is derived from an EMBL/GenBank/DDBJ whole genome shotgun (WGS) entry which is preliminary data.</text>
</comment>
<dbReference type="GO" id="GO:0007165">
    <property type="term" value="P:signal transduction"/>
    <property type="evidence" value="ECO:0007669"/>
    <property type="project" value="InterPro"/>
</dbReference>
<dbReference type="GeneID" id="89923772"/>
<gene>
    <name evidence="4" type="ORF">LTR77_002425</name>
</gene>
<keyword evidence="5" id="KW-1185">Reference proteome</keyword>
<dbReference type="AlphaFoldDB" id="A0AAV9PIK2"/>
<evidence type="ECO:0000313" key="4">
    <source>
        <dbReference type="EMBL" id="KAK5173744.1"/>
    </source>
</evidence>
<dbReference type="Gene3D" id="3.40.50.300">
    <property type="entry name" value="P-loop containing nucleotide triphosphate hydrolases"/>
    <property type="match status" value="2"/>
</dbReference>
<feature type="region of interest" description="Disordered" evidence="3">
    <location>
        <begin position="1"/>
        <end position="30"/>
    </location>
</feature>
<reference evidence="4 5" key="1">
    <citation type="submission" date="2023-08" db="EMBL/GenBank/DDBJ databases">
        <title>Black Yeasts Isolated from many extreme environments.</title>
        <authorList>
            <person name="Coleine C."/>
            <person name="Stajich J.E."/>
            <person name="Selbmann L."/>
        </authorList>
    </citation>
    <scope>NUCLEOTIDE SEQUENCE [LARGE SCALE GENOMIC DNA]</scope>
    <source>
        <strain evidence="4 5">CCFEE 5935</strain>
    </source>
</reference>
<dbReference type="InterPro" id="IPR020849">
    <property type="entry name" value="Small_GTPase_Ras-type"/>
</dbReference>
<dbReference type="Pfam" id="PF00071">
    <property type="entry name" value="Ras"/>
    <property type="match status" value="1"/>
</dbReference>
<proteinExistence type="predicted"/>
<evidence type="ECO:0000256" key="3">
    <source>
        <dbReference type="SAM" id="MobiDB-lite"/>
    </source>
</evidence>
<dbReference type="EMBL" id="JAVRRT010000003">
    <property type="protein sequence ID" value="KAK5173744.1"/>
    <property type="molecule type" value="Genomic_DNA"/>
</dbReference>
<keyword evidence="2" id="KW-0342">GTP-binding</keyword>
<dbReference type="PROSITE" id="PS51419">
    <property type="entry name" value="RAB"/>
    <property type="match status" value="1"/>
</dbReference>
<dbReference type="GO" id="GO:0003924">
    <property type="term" value="F:GTPase activity"/>
    <property type="evidence" value="ECO:0007669"/>
    <property type="project" value="InterPro"/>
</dbReference>
<name>A0AAV9PIK2_9PEZI</name>
<evidence type="ECO:0000256" key="1">
    <source>
        <dbReference type="ARBA" id="ARBA00022741"/>
    </source>
</evidence>
<dbReference type="SUPFAM" id="SSF52540">
    <property type="entry name" value="P-loop containing nucleoside triphosphate hydrolases"/>
    <property type="match status" value="2"/>
</dbReference>
<sequence length="687" mass="77803">MAEHTNAANSASAETSVADSKPKPWNHPMQQRQRYLNDASNAAQTPGSTEFLYLSPKQEEMVCNYISKFDKGYAKFVTRIETVPLAPEGVDMSKVMLRLLHDGPVIAHDTPFNGLYHLETYLDGVRVHIEAPTETPTLEQSGWPIGRSPAYSRVRHVESCVLVYDITSRESFETMRSIYDNFLFERSITRRQLLSPGYCYHDCPPRPAFRGLFFVFATKIDVDEASWAVSRKEGVGFCSQIGAVFMPMSTDTREGMGPKAVLAIAYRTLFRRIENGALQEALCFLAEQTTCKLCSTRINYHSIASANIMLLLGGLEGDDFNSANLQSLLCHMNLSLLSLLTFHDHGGFEPRHWYSMTRRPKRQRLTREEYLNHARKAARSSSPRVNALYLSPEQEAAVSKYVKTFDPAPSMFHPVIEIWLICEAGTGLEKLIVRLGNDGWLEGYDPTMEDCFSLTTDIDGQRIRLTGTKTPTSLPQPDISDEWFHFQYGWARHIEAVALVYDVTSRASFEVMCENYRNTCRERAQERNRCQWCPHECPPRPAFRGMVFIIANKIDKDPREWDVPLQDGEKFCATIDAIFMPTSAKTGEGSGWMAVLAMTYRILYRRIENGAFLESRMAALGIPPEPEGKECTEERTPQWWSRLLGGRKASASHTVQPEKKPAQDDEKVSKAPTNRQELGDANGLYAY</sequence>
<dbReference type="GO" id="GO:0005525">
    <property type="term" value="F:GTP binding"/>
    <property type="evidence" value="ECO:0007669"/>
    <property type="project" value="UniProtKB-KW"/>
</dbReference>
<keyword evidence="1" id="KW-0547">Nucleotide-binding</keyword>
<dbReference type="SMART" id="SM00173">
    <property type="entry name" value="RAS"/>
    <property type="match status" value="1"/>
</dbReference>
<dbReference type="GO" id="GO:0016020">
    <property type="term" value="C:membrane"/>
    <property type="evidence" value="ECO:0007669"/>
    <property type="project" value="InterPro"/>
</dbReference>
<dbReference type="RefSeq" id="XP_064662439.1">
    <property type="nucleotide sequence ID" value="XM_064799684.1"/>
</dbReference>
<feature type="compositionally biased region" description="Basic and acidic residues" evidence="3">
    <location>
        <begin position="656"/>
        <end position="669"/>
    </location>
</feature>
<feature type="region of interest" description="Disordered" evidence="3">
    <location>
        <begin position="647"/>
        <end position="687"/>
    </location>
</feature>
<dbReference type="InterPro" id="IPR027417">
    <property type="entry name" value="P-loop_NTPase"/>
</dbReference>
<dbReference type="PANTHER" id="PTHR24070">
    <property type="entry name" value="RAS, DI-RAS, AND RHEB FAMILY MEMBERS OF SMALL GTPASE SUPERFAMILY"/>
    <property type="match status" value="1"/>
</dbReference>
<accession>A0AAV9PIK2</accession>
<organism evidence="4 5">
    <name type="scientific">Saxophila tyrrhenica</name>
    <dbReference type="NCBI Taxonomy" id="1690608"/>
    <lineage>
        <taxon>Eukaryota</taxon>
        <taxon>Fungi</taxon>
        <taxon>Dikarya</taxon>
        <taxon>Ascomycota</taxon>
        <taxon>Pezizomycotina</taxon>
        <taxon>Dothideomycetes</taxon>
        <taxon>Dothideomycetidae</taxon>
        <taxon>Mycosphaerellales</taxon>
        <taxon>Extremaceae</taxon>
        <taxon>Saxophila</taxon>
    </lineage>
</organism>